<dbReference type="InterPro" id="IPR017871">
    <property type="entry name" value="ABC_transporter-like_CS"/>
</dbReference>
<name>R2SQZ9_9ENTE</name>
<dbReference type="FunFam" id="3.40.50.300:FF:000127">
    <property type="entry name" value="Ribose import ATP-binding protein RbsA"/>
    <property type="match status" value="1"/>
</dbReference>
<dbReference type="Pfam" id="PF00005">
    <property type="entry name" value="ABC_tran"/>
    <property type="match status" value="2"/>
</dbReference>
<dbReference type="PANTHER" id="PTHR43790:SF9">
    <property type="entry name" value="GALACTOFURANOSE TRANSPORTER ATP-BINDING PROTEIN YTFR"/>
    <property type="match status" value="1"/>
</dbReference>
<dbReference type="InterPro" id="IPR027417">
    <property type="entry name" value="P-loop_NTPase"/>
</dbReference>
<sequence>MEEVVLALQHVSKEFPGVKALDDVQLNLYKGEVHALMGENGAGKSTMIKVITGVHTKTQGTISLNGKEIDPQSPEEAQREGISTVYQEINLCPNLTVAENIYIGRQPMKQGRVDWKTMNQKAKALLESLHIQVDVTETLDNYSVSIQQMIAIARAVDMSAGVLILDEPTSSLDENEVEQLFGIIRNLKEQGMAILFVTHFLDQVYAVSDRITVLRNGKFVGEYLASQLSQIELVTKMIGQEFKDEDTRAFRKDQEYSREIFAKMEKVTKRGVLYDYSMDIRKGEVLGLAGLLGSGRSEIAELLFGAKQFDSGVLYIGQEEIKRMFPQKAIKENMGFCSEDRKASGIVADLSIRENIILSLQARKGLKKIPEKQQKEIADKYIKLLNIKTPNAEKKIGELSGGNQQKVLLARWLVTEPELLILDEPTRGIDIGSKREIEQLILKLSREGMSILFISSEYEEMIRCCDRILVMRDREQVGTLIEERISEENIMKAIAGEAV</sequence>
<dbReference type="PATRIC" id="fig|1158607.3.peg.359"/>
<evidence type="ECO:0000313" key="10">
    <source>
        <dbReference type="EMBL" id="EOH97690.1"/>
    </source>
</evidence>
<keyword evidence="11" id="KW-1185">Reference proteome</keyword>
<keyword evidence="2" id="KW-0813">Transport</keyword>
<dbReference type="eggNOG" id="COG1129">
    <property type="taxonomic scope" value="Bacteria"/>
</dbReference>
<evidence type="ECO:0000256" key="2">
    <source>
        <dbReference type="ARBA" id="ARBA00022448"/>
    </source>
</evidence>
<evidence type="ECO:0000256" key="6">
    <source>
        <dbReference type="ARBA" id="ARBA00022840"/>
    </source>
</evidence>
<dbReference type="Proteomes" id="UP000013782">
    <property type="component" value="Unassembled WGS sequence"/>
</dbReference>
<dbReference type="EMBL" id="AJAQ01000001">
    <property type="protein sequence ID" value="EOH97690.1"/>
    <property type="molecule type" value="Genomic_DNA"/>
</dbReference>
<evidence type="ECO:0000256" key="5">
    <source>
        <dbReference type="ARBA" id="ARBA00022741"/>
    </source>
</evidence>
<reference evidence="10 11" key="1">
    <citation type="submission" date="2013-02" db="EMBL/GenBank/DDBJ databases">
        <title>The Genome Sequence of Enterococcus pallens BAA-351.</title>
        <authorList>
            <consortium name="The Broad Institute Genome Sequencing Platform"/>
            <consortium name="The Broad Institute Genome Sequencing Center for Infectious Disease"/>
            <person name="Earl A.M."/>
            <person name="Gilmore M.S."/>
            <person name="Lebreton F."/>
            <person name="Walker B."/>
            <person name="Young S.K."/>
            <person name="Zeng Q."/>
            <person name="Gargeya S."/>
            <person name="Fitzgerald M."/>
            <person name="Haas B."/>
            <person name="Abouelleil A."/>
            <person name="Alvarado L."/>
            <person name="Arachchi H.M."/>
            <person name="Berlin A.M."/>
            <person name="Chapman S.B."/>
            <person name="Dewar J."/>
            <person name="Goldberg J."/>
            <person name="Griggs A."/>
            <person name="Gujja S."/>
            <person name="Hansen M."/>
            <person name="Howarth C."/>
            <person name="Imamovic A."/>
            <person name="Larimer J."/>
            <person name="McCowan C."/>
            <person name="Murphy C."/>
            <person name="Neiman D."/>
            <person name="Pearson M."/>
            <person name="Priest M."/>
            <person name="Roberts A."/>
            <person name="Saif S."/>
            <person name="Shea T."/>
            <person name="Sisk P."/>
            <person name="Sykes S."/>
            <person name="Wortman J."/>
            <person name="Nusbaum C."/>
            <person name="Birren B."/>
        </authorList>
    </citation>
    <scope>NUCLEOTIDE SEQUENCE [LARGE SCALE GENOMIC DNA]</scope>
    <source>
        <strain evidence="10 11">ATCC BAA-351</strain>
    </source>
</reference>
<dbReference type="InterPro" id="IPR003439">
    <property type="entry name" value="ABC_transporter-like_ATP-bd"/>
</dbReference>
<keyword evidence="3" id="KW-1003">Cell membrane</keyword>
<dbReference type="GO" id="GO:0016887">
    <property type="term" value="F:ATP hydrolysis activity"/>
    <property type="evidence" value="ECO:0007669"/>
    <property type="project" value="InterPro"/>
</dbReference>
<gene>
    <name evidence="10" type="ORF">UAU_00358</name>
</gene>
<keyword evidence="6" id="KW-0067">ATP-binding</keyword>
<dbReference type="STRING" id="160454.RV10_GL004881"/>
<dbReference type="InterPro" id="IPR003593">
    <property type="entry name" value="AAA+_ATPase"/>
</dbReference>
<dbReference type="GO" id="GO:0005524">
    <property type="term" value="F:ATP binding"/>
    <property type="evidence" value="ECO:0007669"/>
    <property type="project" value="UniProtKB-KW"/>
</dbReference>
<dbReference type="GO" id="GO:0005886">
    <property type="term" value="C:plasma membrane"/>
    <property type="evidence" value="ECO:0007669"/>
    <property type="project" value="UniProtKB-SubCell"/>
</dbReference>
<dbReference type="CDD" id="cd03216">
    <property type="entry name" value="ABC_Carb_Monos_I"/>
    <property type="match status" value="1"/>
</dbReference>
<keyword evidence="8" id="KW-0472">Membrane</keyword>
<dbReference type="SUPFAM" id="SSF52540">
    <property type="entry name" value="P-loop containing nucleoside triphosphate hydrolases"/>
    <property type="match status" value="2"/>
</dbReference>
<dbReference type="PANTHER" id="PTHR43790">
    <property type="entry name" value="CARBOHYDRATE TRANSPORT ATP-BINDING PROTEIN MG119-RELATED"/>
    <property type="match status" value="1"/>
</dbReference>
<feature type="domain" description="ABC transporter" evidence="9">
    <location>
        <begin position="6"/>
        <end position="241"/>
    </location>
</feature>
<dbReference type="HOGENOM" id="CLU_000604_92_3_9"/>
<evidence type="ECO:0000259" key="9">
    <source>
        <dbReference type="PROSITE" id="PS50893"/>
    </source>
</evidence>
<dbReference type="OrthoDB" id="9771863at2"/>
<dbReference type="InterPro" id="IPR050107">
    <property type="entry name" value="ABC_carbohydrate_import_ATPase"/>
</dbReference>
<evidence type="ECO:0000313" key="11">
    <source>
        <dbReference type="Proteomes" id="UP000013782"/>
    </source>
</evidence>
<proteinExistence type="predicted"/>
<dbReference type="CDD" id="cd03215">
    <property type="entry name" value="ABC_Carb_Monos_II"/>
    <property type="match status" value="1"/>
</dbReference>
<evidence type="ECO:0000256" key="1">
    <source>
        <dbReference type="ARBA" id="ARBA00004202"/>
    </source>
</evidence>
<dbReference type="SMART" id="SM00382">
    <property type="entry name" value="AAA"/>
    <property type="match status" value="2"/>
</dbReference>
<comment type="subcellular location">
    <subcellularLocation>
        <location evidence="1">Cell membrane</location>
        <topology evidence="1">Peripheral membrane protein</topology>
    </subcellularLocation>
</comment>
<dbReference type="AlphaFoldDB" id="R2SQZ9"/>
<accession>R2SQZ9</accession>
<evidence type="ECO:0000256" key="4">
    <source>
        <dbReference type="ARBA" id="ARBA00022737"/>
    </source>
</evidence>
<feature type="domain" description="ABC transporter" evidence="9">
    <location>
        <begin position="255"/>
        <end position="498"/>
    </location>
</feature>
<dbReference type="Gene3D" id="3.40.50.300">
    <property type="entry name" value="P-loop containing nucleotide triphosphate hydrolases"/>
    <property type="match status" value="2"/>
</dbReference>
<comment type="caution">
    <text evidence="10">The sequence shown here is derived from an EMBL/GenBank/DDBJ whole genome shotgun (WGS) entry which is preliminary data.</text>
</comment>
<evidence type="ECO:0000256" key="3">
    <source>
        <dbReference type="ARBA" id="ARBA00022475"/>
    </source>
</evidence>
<organism evidence="10 11">
    <name type="scientific">Enterococcus pallens ATCC BAA-351</name>
    <dbReference type="NCBI Taxonomy" id="1158607"/>
    <lineage>
        <taxon>Bacteria</taxon>
        <taxon>Bacillati</taxon>
        <taxon>Bacillota</taxon>
        <taxon>Bacilli</taxon>
        <taxon>Lactobacillales</taxon>
        <taxon>Enterococcaceae</taxon>
        <taxon>Enterococcus</taxon>
    </lineage>
</organism>
<keyword evidence="4" id="KW-0677">Repeat</keyword>
<keyword evidence="7" id="KW-1278">Translocase</keyword>
<dbReference type="PROSITE" id="PS50893">
    <property type="entry name" value="ABC_TRANSPORTER_2"/>
    <property type="match status" value="2"/>
</dbReference>
<protein>
    <recommendedName>
        <fullName evidence="9">ABC transporter domain-containing protein</fullName>
    </recommendedName>
</protein>
<keyword evidence="5" id="KW-0547">Nucleotide-binding</keyword>
<evidence type="ECO:0000256" key="7">
    <source>
        <dbReference type="ARBA" id="ARBA00022967"/>
    </source>
</evidence>
<evidence type="ECO:0000256" key="8">
    <source>
        <dbReference type="ARBA" id="ARBA00023136"/>
    </source>
</evidence>
<dbReference type="PROSITE" id="PS00211">
    <property type="entry name" value="ABC_TRANSPORTER_1"/>
    <property type="match status" value="1"/>
</dbReference>